<reference evidence="11" key="2">
    <citation type="submission" date="2018-05" db="EMBL/GenBank/DDBJ databases">
        <title>OgluRS3 (Oryza glumaepatula Reference Sequence Version 3).</title>
        <authorList>
            <person name="Zhang J."/>
            <person name="Kudrna D."/>
            <person name="Lee S."/>
            <person name="Talag J."/>
            <person name="Welchert J."/>
            <person name="Wing R.A."/>
        </authorList>
    </citation>
    <scope>NUCLEOTIDE SEQUENCE [LARGE SCALE GENOMIC DNA]</scope>
</reference>
<evidence type="ECO:0000256" key="9">
    <source>
        <dbReference type="SAM" id="MobiDB-lite"/>
    </source>
</evidence>
<dbReference type="STRING" id="40148.A0A0E0BRT6"/>
<keyword evidence="7" id="KW-0030">Aminoacyl-tRNA synthetase</keyword>
<keyword evidence="4" id="KW-0547">Nucleotide-binding</keyword>
<keyword evidence="6" id="KW-0648">Protein biosynthesis</keyword>
<dbReference type="SUPFAM" id="SSF55681">
    <property type="entry name" value="Class II aaRS and biotin synthetases"/>
    <property type="match status" value="1"/>
</dbReference>
<sequence>MAASSSSTSFSSSSSHEGDAGSSYIECFKYSRRATLRSVVGRPDGGAGLVGERAVVGGWVRSSAVVRARRAAAGPASPSRKPEVEATGLTCTEVLMSRVPLIRCIARLMAGGITAAASAGGSARRPAVGTALVRINDGSCVADLQIVVDSALWPLDQITATGACVLVEGKIEQVEGTLPQYVVQMKVEKILHIGPVDSEKYPLSNAHSSPDLVRGYPHLAARTATVASTARVRSELVHAVHAFFQSNGFFHVNTPTITTTTATSAGNRGKMLRLTRLFSKSDNGNRITPEAVRAAIKEKTKQVEALKRSESNREALEAAEQDLQRANALSRQLKQGASAESSQDEFFHRPAYLTPCHTLHLETYACALSSVYTFSPVFQAESESLDSDRSLAERWTVDVELAFAELEDAISCADDCVKSLCSTVSKDCSDELKFLSSNQAGDATSSVIEAAVSSPWQKIKYTEAVNTLLQVTDKTFESKLELGMPLSREHLSYLADDLYKKPVIIYDYPKQLKPFYARLKEDLKTVSAFDLVVPKVGIVACGAQKEERMDNLTSRIEESGLQVEQLEWYLDTRRHGTVKHSGFSIDLESLILFVTGLKDVRDAIPFHRTKGHAKC</sequence>
<feature type="domain" description="Aminoacyl-tRNA synthetase class II (D/K/N)" evidence="10">
    <location>
        <begin position="215"/>
        <end position="263"/>
    </location>
</feature>
<dbReference type="InterPro" id="IPR004522">
    <property type="entry name" value="Asn-tRNA-ligase"/>
</dbReference>
<dbReference type="GO" id="GO:0005739">
    <property type="term" value="C:mitochondrion"/>
    <property type="evidence" value="ECO:0007669"/>
    <property type="project" value="EnsemblPlants"/>
</dbReference>
<dbReference type="Pfam" id="PF00152">
    <property type="entry name" value="tRNA-synt_2"/>
    <property type="match status" value="2"/>
</dbReference>
<dbReference type="NCBIfam" id="TIGR00457">
    <property type="entry name" value="asnS"/>
    <property type="match status" value="1"/>
</dbReference>
<evidence type="ECO:0000256" key="3">
    <source>
        <dbReference type="ARBA" id="ARBA00022598"/>
    </source>
</evidence>
<dbReference type="EC" id="6.1.1.22" evidence="2"/>
<feature type="region of interest" description="Disordered" evidence="9">
    <location>
        <begin position="1"/>
        <end position="21"/>
    </location>
</feature>
<evidence type="ECO:0000256" key="2">
    <source>
        <dbReference type="ARBA" id="ARBA00012816"/>
    </source>
</evidence>
<dbReference type="InterPro" id="IPR045864">
    <property type="entry name" value="aa-tRNA-synth_II/BPL/LPL"/>
</dbReference>
<evidence type="ECO:0000256" key="4">
    <source>
        <dbReference type="ARBA" id="ARBA00022741"/>
    </source>
</evidence>
<dbReference type="Gramene" id="OGLUM12G10890.1">
    <property type="protein sequence ID" value="OGLUM12G10890.1"/>
    <property type="gene ID" value="OGLUM12G10890"/>
</dbReference>
<dbReference type="eggNOG" id="KOG0554">
    <property type="taxonomic scope" value="Eukaryota"/>
</dbReference>
<feature type="coiled-coil region" evidence="8">
    <location>
        <begin position="306"/>
        <end position="336"/>
    </location>
</feature>
<name>A0A0E0BRT6_9ORYZ</name>
<dbReference type="Proteomes" id="UP000026961">
    <property type="component" value="Chromosome 12"/>
</dbReference>
<dbReference type="GO" id="GO:0009507">
    <property type="term" value="C:chloroplast"/>
    <property type="evidence" value="ECO:0007669"/>
    <property type="project" value="EnsemblPlants"/>
</dbReference>
<dbReference type="HOGENOM" id="CLU_004553_2_0_1"/>
<dbReference type="AlphaFoldDB" id="A0A0E0BRT6"/>
<dbReference type="GO" id="GO:0005524">
    <property type="term" value="F:ATP binding"/>
    <property type="evidence" value="ECO:0007669"/>
    <property type="project" value="UniProtKB-KW"/>
</dbReference>
<organism evidence="11">
    <name type="scientific">Oryza glumipatula</name>
    <dbReference type="NCBI Taxonomy" id="40148"/>
    <lineage>
        <taxon>Eukaryota</taxon>
        <taxon>Viridiplantae</taxon>
        <taxon>Streptophyta</taxon>
        <taxon>Embryophyta</taxon>
        <taxon>Tracheophyta</taxon>
        <taxon>Spermatophyta</taxon>
        <taxon>Magnoliopsida</taxon>
        <taxon>Liliopsida</taxon>
        <taxon>Poales</taxon>
        <taxon>Poaceae</taxon>
        <taxon>BOP clade</taxon>
        <taxon>Oryzoideae</taxon>
        <taxon>Oryzeae</taxon>
        <taxon>Oryzinae</taxon>
        <taxon>Oryza</taxon>
    </lineage>
</organism>
<keyword evidence="3" id="KW-0436">Ligase</keyword>
<keyword evidence="5" id="KW-0067">ATP-binding</keyword>
<dbReference type="PANTHER" id="PTHR22594:SF36">
    <property type="entry name" value="ASPARAGINE--TRNA LIGASE, CYTOPLASMIC 2"/>
    <property type="match status" value="1"/>
</dbReference>
<dbReference type="Gene3D" id="3.30.930.10">
    <property type="entry name" value="Bira Bifunctional Protein, Domain 2"/>
    <property type="match status" value="1"/>
</dbReference>
<keyword evidence="12" id="KW-1185">Reference proteome</keyword>
<protein>
    <recommendedName>
        <fullName evidence="2">asparagine--tRNA ligase</fullName>
        <ecNumber evidence="2">6.1.1.22</ecNumber>
    </recommendedName>
</protein>
<evidence type="ECO:0000256" key="1">
    <source>
        <dbReference type="ARBA" id="ARBA00008226"/>
    </source>
</evidence>
<keyword evidence="8" id="KW-0175">Coiled coil</keyword>
<dbReference type="GO" id="GO:0004816">
    <property type="term" value="F:asparagine-tRNA ligase activity"/>
    <property type="evidence" value="ECO:0007669"/>
    <property type="project" value="UniProtKB-EC"/>
</dbReference>
<accession>A0A0E0BRT6</accession>
<feature type="domain" description="Aminoacyl-tRNA synthetase class II (D/K/N)" evidence="10">
    <location>
        <begin position="342"/>
        <end position="609"/>
    </location>
</feature>
<feature type="compositionally biased region" description="Low complexity" evidence="9">
    <location>
        <begin position="1"/>
        <end position="15"/>
    </location>
</feature>
<evidence type="ECO:0000259" key="10">
    <source>
        <dbReference type="Pfam" id="PF00152"/>
    </source>
</evidence>
<evidence type="ECO:0000256" key="5">
    <source>
        <dbReference type="ARBA" id="ARBA00022840"/>
    </source>
</evidence>
<comment type="similarity">
    <text evidence="1">Belongs to the class-II aminoacyl-tRNA synthetase family.</text>
</comment>
<dbReference type="EnsemblPlants" id="OGLUM12G10890.1">
    <property type="protein sequence ID" value="OGLUM12G10890.1"/>
    <property type="gene ID" value="OGLUM12G10890"/>
</dbReference>
<dbReference type="GO" id="GO:0006421">
    <property type="term" value="P:asparaginyl-tRNA aminoacylation"/>
    <property type="evidence" value="ECO:0007669"/>
    <property type="project" value="InterPro"/>
</dbReference>
<reference evidence="11" key="1">
    <citation type="submission" date="2015-04" db="UniProtKB">
        <authorList>
            <consortium name="EnsemblPlants"/>
        </authorList>
    </citation>
    <scope>IDENTIFICATION</scope>
</reference>
<evidence type="ECO:0000256" key="7">
    <source>
        <dbReference type="ARBA" id="ARBA00023146"/>
    </source>
</evidence>
<evidence type="ECO:0000256" key="6">
    <source>
        <dbReference type="ARBA" id="ARBA00022917"/>
    </source>
</evidence>
<evidence type="ECO:0000256" key="8">
    <source>
        <dbReference type="SAM" id="Coils"/>
    </source>
</evidence>
<evidence type="ECO:0000313" key="11">
    <source>
        <dbReference type="EnsemblPlants" id="OGLUM12G10890.1"/>
    </source>
</evidence>
<dbReference type="PANTHER" id="PTHR22594">
    <property type="entry name" value="ASPARTYL/LYSYL-TRNA SYNTHETASE"/>
    <property type="match status" value="1"/>
</dbReference>
<evidence type="ECO:0000313" key="12">
    <source>
        <dbReference type="Proteomes" id="UP000026961"/>
    </source>
</evidence>
<proteinExistence type="inferred from homology"/>
<dbReference type="InterPro" id="IPR004364">
    <property type="entry name" value="Aa-tRNA-synt_II"/>
</dbReference>